<dbReference type="Proteomes" id="UP000605392">
    <property type="component" value="Unassembled WGS sequence"/>
</dbReference>
<comment type="caution">
    <text evidence="1">The sequence shown here is derived from an EMBL/GenBank/DDBJ whole genome shotgun (WGS) entry which is preliminary data.</text>
</comment>
<evidence type="ECO:0000313" key="2">
    <source>
        <dbReference type="Proteomes" id="UP000605392"/>
    </source>
</evidence>
<name>A0ACB5PXK9_9BACT</name>
<keyword evidence="2" id="KW-1185">Reference proteome</keyword>
<reference evidence="1 2" key="1">
    <citation type="journal article" date="2019" name="Int. J. Syst. Evol. Microbiol.">
        <title>The Global Catalogue of Microorganisms (GCM) 10K type strain sequencing project: providing services to taxonomists for standard genome sequencing and annotation.</title>
        <authorList>
            <consortium name="The Broad Institute Genomics Platform"/>
            <consortium name="The Broad Institute Genome Sequencing Center for Infectious Disease"/>
            <person name="Wu L."/>
            <person name="Ma J."/>
        </authorList>
    </citation>
    <scope>NUCLEOTIDE SEQUENCE [LARGE SCALE GENOMIC DNA]</scope>
    <source>
        <strain evidence="1 2">CGMCC 1.12720</strain>
    </source>
</reference>
<sequence>MGAPTLPWLRAVLTGLVLLATTGWAAAQLPASQWYFGRQAGLDFRPGRPVPLTDGQLTTFESCSSRADSLGNLLFYTNGLTVWNRQHQVMAGGTGLPGDVSAAQCLIVPQPGHGDVYYVFLPAEYNQPTGFRYARVDMRRQNGLGEVVLRQGLLHGSSTERVTAIPHQNGHDLWILGHERDSDVFFAYLLTAQGITAPPVLSRDGFVHQGSQVVGQLKASPDGRRLALTAGTFTPPPGQSRASVELLDFDPATGRLTNPVLLPPAVLTSYGVEFSPDGTKLYVTDPSASALFQYDLTAANLAASAMPIEDASVAGQALSAKFGLQLGPDGRIYVAHTDQADRTLGVITEPNRRGGLCAYVDQGVSLGGRQSWHGLPSFMQRDLWYFTGQGTCQGSPYAFTLPITYGADSVRWDFGDPASGRNQSTSVAPTHVYALPGRYLVTLTLFLPGGYPFAIRRYMAVAPRPVVSLGRDTALCPGQALVLTAAQAATYRWQDGSTAATLRAQQPGWYWVEVTNAAGCTTRDSLRLTAAPVPQVRLGADTVLCVGQALTLRPRTREAGTRYRWQDGSTGATLLVNQPGTYWLEGTNAAGCSQRDSLRLFYLTPPTIYLGPDTALCASPEQPFVLDATLPGVRYRWQDGSTAATFTPTQSGTYWVTVSTPVCSATDSIRVRLYDCRQQVFVPNIITPNGDGRNDQLHITGLGTAAWSLSLFSRWGQAVFRTEHYQQDWDAAGLPAGSYYYLLQEPTTHRKLVGWVEVVH</sequence>
<proteinExistence type="predicted"/>
<accession>A0ACB5PXK9</accession>
<dbReference type="EMBL" id="BMFN01000008">
    <property type="protein sequence ID" value="GGF81814.1"/>
    <property type="molecule type" value="Genomic_DNA"/>
</dbReference>
<organism evidence="1 2">
    <name type="scientific">Hymenobacter qilianensis</name>
    <dbReference type="NCBI Taxonomy" id="1385715"/>
    <lineage>
        <taxon>Bacteria</taxon>
        <taxon>Pseudomonadati</taxon>
        <taxon>Bacteroidota</taxon>
        <taxon>Cytophagia</taxon>
        <taxon>Cytophagales</taxon>
        <taxon>Hymenobacteraceae</taxon>
        <taxon>Hymenobacter</taxon>
    </lineage>
</organism>
<evidence type="ECO:0000313" key="1">
    <source>
        <dbReference type="EMBL" id="GGF81814.1"/>
    </source>
</evidence>
<protein>
    <submittedName>
        <fullName evidence="1">Uncharacterized protein</fullName>
    </submittedName>
</protein>
<gene>
    <name evidence="1" type="ORF">GCM10011375_40950</name>
</gene>